<gene>
    <name evidence="1" type="ORF">Mic7113_2976</name>
</gene>
<sequence>MATSTTANKRPKELSEFVFFLPSKFGSIMAGGDTAYLTKIRKTERPVIYIERRKGSYPYTVLLDVVEGFSTNQIDLTEDTIAQIRKALRTRQTTKGCLEQVEISERVFYCYYRTIEDAVAVANTLAGIEYKIEHRTV</sequence>
<dbReference type="Proteomes" id="UP000010471">
    <property type="component" value="Chromosome"/>
</dbReference>
<dbReference type="EMBL" id="CP003630">
    <property type="protein sequence ID" value="AFZ18749.1"/>
    <property type="molecule type" value="Genomic_DNA"/>
</dbReference>
<dbReference type="HOGENOM" id="CLU_1862892_0_0_3"/>
<dbReference type="AlphaFoldDB" id="K9WG52"/>
<reference evidence="1 2" key="1">
    <citation type="submission" date="2012-06" db="EMBL/GenBank/DDBJ databases">
        <title>Finished chromosome of genome of Microcoleus sp. PCC 7113.</title>
        <authorList>
            <consortium name="US DOE Joint Genome Institute"/>
            <person name="Gugger M."/>
            <person name="Coursin T."/>
            <person name="Rippka R."/>
            <person name="Tandeau De Marsac N."/>
            <person name="Huntemann M."/>
            <person name="Wei C.-L."/>
            <person name="Han J."/>
            <person name="Detter J.C."/>
            <person name="Han C."/>
            <person name="Tapia R."/>
            <person name="Chen A."/>
            <person name="Kyrpides N."/>
            <person name="Mavromatis K."/>
            <person name="Markowitz V."/>
            <person name="Szeto E."/>
            <person name="Ivanova N."/>
            <person name="Pagani I."/>
            <person name="Pati A."/>
            <person name="Goodwin L."/>
            <person name="Nordberg H.P."/>
            <person name="Cantor M.N."/>
            <person name="Hua S.X."/>
            <person name="Woyke T."/>
            <person name="Kerfeld C.A."/>
        </authorList>
    </citation>
    <scope>NUCLEOTIDE SEQUENCE [LARGE SCALE GENOMIC DNA]</scope>
    <source>
        <strain evidence="1 2">PCC 7113</strain>
    </source>
</reference>
<accession>K9WG52</accession>
<dbReference type="RefSeq" id="WP_015182898.1">
    <property type="nucleotide sequence ID" value="NC_019738.1"/>
</dbReference>
<organism evidence="1 2">
    <name type="scientific">Allocoleopsis franciscana PCC 7113</name>
    <dbReference type="NCBI Taxonomy" id="1173027"/>
    <lineage>
        <taxon>Bacteria</taxon>
        <taxon>Bacillati</taxon>
        <taxon>Cyanobacteriota</taxon>
        <taxon>Cyanophyceae</taxon>
        <taxon>Coleofasciculales</taxon>
        <taxon>Coleofasciculaceae</taxon>
        <taxon>Allocoleopsis</taxon>
        <taxon>Allocoleopsis franciscana</taxon>
    </lineage>
</organism>
<keyword evidence="2" id="KW-1185">Reference proteome</keyword>
<protein>
    <submittedName>
        <fullName evidence="1">Uncharacterized protein</fullName>
    </submittedName>
</protein>
<evidence type="ECO:0000313" key="2">
    <source>
        <dbReference type="Proteomes" id="UP000010471"/>
    </source>
</evidence>
<evidence type="ECO:0000313" key="1">
    <source>
        <dbReference type="EMBL" id="AFZ18749.1"/>
    </source>
</evidence>
<proteinExistence type="predicted"/>
<name>K9WG52_9CYAN</name>
<dbReference type="KEGG" id="mic:Mic7113_2976"/>